<evidence type="ECO:0000313" key="6">
    <source>
        <dbReference type="Proteomes" id="UP000266089"/>
    </source>
</evidence>
<protein>
    <recommendedName>
        <fullName evidence="2">Extracytoplasmic solute receptor protein</fullName>
    </recommendedName>
    <alternativeName>
        <fullName evidence="2">TRAP transporter</fullName>
    </alternativeName>
</protein>
<dbReference type="OrthoDB" id="9780733at2"/>
<dbReference type="NCBIfam" id="NF037995">
    <property type="entry name" value="TRAP_S1"/>
    <property type="match status" value="1"/>
</dbReference>
<evidence type="ECO:0000256" key="4">
    <source>
        <dbReference type="PIRSR" id="PIRSR039026-2"/>
    </source>
</evidence>
<evidence type="ECO:0000256" key="2">
    <source>
        <dbReference type="PIRNR" id="PIRNR039026"/>
    </source>
</evidence>
<dbReference type="EMBL" id="QWKX01000011">
    <property type="protein sequence ID" value="RIH78789.1"/>
    <property type="molecule type" value="Genomic_DNA"/>
</dbReference>
<proteinExistence type="inferred from homology"/>
<dbReference type="Proteomes" id="UP000266089">
    <property type="component" value="Unassembled WGS sequence"/>
</dbReference>
<dbReference type="GO" id="GO:0042597">
    <property type="term" value="C:periplasmic space"/>
    <property type="evidence" value="ECO:0007669"/>
    <property type="project" value="UniProtKB-SubCell"/>
</dbReference>
<keyword evidence="1" id="KW-0732">Signal</keyword>
<feature type="binding site" evidence="4">
    <location>
        <position position="215"/>
    </location>
    <ligand>
        <name>Na(+)</name>
        <dbReference type="ChEBI" id="CHEBI:29101"/>
    </ligand>
</feature>
<dbReference type="Gene3D" id="3.40.190.10">
    <property type="entry name" value="Periplasmic binding protein-like II"/>
    <property type="match status" value="1"/>
</dbReference>
<dbReference type="InterPro" id="IPR026289">
    <property type="entry name" value="SBP_TakP-like"/>
</dbReference>
<dbReference type="InterPro" id="IPR019546">
    <property type="entry name" value="TAT_signal_bac_arc"/>
</dbReference>
<dbReference type="Gene3D" id="3.40.190.170">
    <property type="entry name" value="Bacterial extracellular solute-binding protein, family 7"/>
    <property type="match status" value="1"/>
</dbReference>
<evidence type="ECO:0000313" key="5">
    <source>
        <dbReference type="EMBL" id="RIH78789.1"/>
    </source>
</evidence>
<dbReference type="CDD" id="cd13682">
    <property type="entry name" value="PBP2_TRAP_alpha-ketoacid"/>
    <property type="match status" value="1"/>
</dbReference>
<dbReference type="AlphaFoldDB" id="A0A399E6D6"/>
<organism evidence="5 6">
    <name type="scientific">Meiothermus taiwanensis</name>
    <dbReference type="NCBI Taxonomy" id="172827"/>
    <lineage>
        <taxon>Bacteria</taxon>
        <taxon>Thermotogati</taxon>
        <taxon>Deinococcota</taxon>
        <taxon>Deinococci</taxon>
        <taxon>Thermales</taxon>
        <taxon>Thermaceae</taxon>
        <taxon>Meiothermus</taxon>
    </lineage>
</organism>
<dbReference type="InterPro" id="IPR041722">
    <property type="entry name" value="TakP/all3028"/>
</dbReference>
<dbReference type="NCBIfam" id="TIGR01409">
    <property type="entry name" value="TAT_signal_seq"/>
    <property type="match status" value="1"/>
</dbReference>
<feature type="binding site" evidence="3">
    <location>
        <position position="156"/>
    </location>
    <ligand>
        <name>substrate</name>
    </ligand>
</feature>
<dbReference type="PANTHER" id="PTHR33376:SF5">
    <property type="entry name" value="EXTRACYTOPLASMIC SOLUTE RECEPTOR PROTEIN"/>
    <property type="match status" value="1"/>
</dbReference>
<dbReference type="InterPro" id="IPR038404">
    <property type="entry name" value="TRAP_DctP_sf"/>
</dbReference>
<sequence>MKRRDFLKKAGVGAIAASTVFGPVYAQTMPRLRWRMATSWPRSLDTLFGSAEIVAKRVAEMTDGRFEITPYPAGEIAPGLQVLDVVQAGNVEMGHTANYYYIGKSPSLAFDAGVPFGLNPRQQNAWLYFGGGLQAMQRVAADFNAITFPAGNTGVQMGGWFRKEIRGLEDLKGLRFRIPGLGGQVMARLGVTVQTLAGGEIFLALDRGAIDGAEWVGPYDDERLGLHRAARFYYYPGWWEPGSTLSVLVNLDRWRSLPKEYQEIVKAACAEANERTLAEYDTKNAPALARLQRAGAQLRPFPTSVLQAANREATALYEEIAARDATYRGIYENWKKFRDESRRWFGFNEFRYEDFVRTLR</sequence>
<feature type="binding site" evidence="3">
    <location>
        <position position="177"/>
    </location>
    <ligand>
        <name>substrate</name>
    </ligand>
</feature>
<dbReference type="PIRSF" id="PIRSF039026">
    <property type="entry name" value="SiaP"/>
    <property type="match status" value="1"/>
</dbReference>
<keyword evidence="2 4" id="KW-0479">Metal-binding</keyword>
<dbReference type="GO" id="GO:0043177">
    <property type="term" value="F:organic acid binding"/>
    <property type="evidence" value="ECO:0007669"/>
    <property type="project" value="InterPro"/>
</dbReference>
<evidence type="ECO:0000256" key="3">
    <source>
        <dbReference type="PIRSR" id="PIRSR039026-1"/>
    </source>
</evidence>
<dbReference type="Pfam" id="PF03480">
    <property type="entry name" value="DctP"/>
    <property type="match status" value="1"/>
</dbReference>
<evidence type="ECO:0000256" key="1">
    <source>
        <dbReference type="ARBA" id="ARBA00022729"/>
    </source>
</evidence>
<dbReference type="RefSeq" id="WP_027886972.1">
    <property type="nucleotide sequence ID" value="NZ_JBHSXZ010000027.1"/>
</dbReference>
<keyword evidence="2" id="KW-0813">Transport</keyword>
<dbReference type="GO" id="GO:0046872">
    <property type="term" value="F:metal ion binding"/>
    <property type="evidence" value="ECO:0007669"/>
    <property type="project" value="UniProtKB-KW"/>
</dbReference>
<dbReference type="PANTHER" id="PTHR33376">
    <property type="match status" value="1"/>
</dbReference>
<comment type="subcellular location">
    <subcellularLocation>
        <location evidence="2">Periplasm</location>
    </subcellularLocation>
</comment>
<comment type="caution">
    <text evidence="5">The sequence shown here is derived from an EMBL/GenBank/DDBJ whole genome shotgun (WGS) entry which is preliminary data.</text>
</comment>
<accession>A0A399E6D6</accession>
<dbReference type="GO" id="GO:0055085">
    <property type="term" value="P:transmembrane transport"/>
    <property type="evidence" value="ECO:0007669"/>
    <property type="project" value="InterPro"/>
</dbReference>
<comment type="function">
    <text evidence="2">Part of the tripartite ATP-independent periplasmic (TRAP) transport system.</text>
</comment>
<name>A0A399E6D6_9DEIN</name>
<gene>
    <name evidence="5" type="ORF">Mcate_00651</name>
</gene>
<comment type="subunit">
    <text evidence="2">Homodimer.</text>
</comment>
<dbReference type="GO" id="GO:0031317">
    <property type="term" value="C:tripartite ATP-independent periplasmic transporter complex"/>
    <property type="evidence" value="ECO:0007669"/>
    <property type="project" value="InterPro"/>
</dbReference>
<dbReference type="GO" id="GO:0015849">
    <property type="term" value="P:organic acid transport"/>
    <property type="evidence" value="ECO:0007669"/>
    <property type="project" value="InterPro"/>
</dbReference>
<dbReference type="InterPro" id="IPR018389">
    <property type="entry name" value="DctP_fam"/>
</dbReference>
<comment type="similarity">
    <text evidence="2">Belongs to the bacterial solute-binding protein 7 family.</text>
</comment>
<reference evidence="5 6" key="1">
    <citation type="submission" date="2018-08" db="EMBL/GenBank/DDBJ databases">
        <title>Meiothermus cateniformans JCM 15151 genome sequencing project.</title>
        <authorList>
            <person name="Da Costa M.S."/>
            <person name="Albuquerque L."/>
            <person name="Raposo P."/>
            <person name="Froufe H.J.C."/>
            <person name="Barroso C.S."/>
            <person name="Egas C."/>
        </authorList>
    </citation>
    <scope>NUCLEOTIDE SEQUENCE [LARGE SCALE GENOMIC DNA]</scope>
    <source>
        <strain evidence="5 6">JCM 15151</strain>
    </source>
</reference>
<feature type="binding site" evidence="4">
    <location>
        <position position="240"/>
    </location>
    <ligand>
        <name>substrate</name>
    </ligand>
</feature>
<keyword evidence="2" id="KW-0574">Periplasm</keyword>
<feature type="binding site" evidence="4">
    <location>
        <position position="214"/>
    </location>
    <ligand>
        <name>substrate</name>
    </ligand>
</feature>